<dbReference type="Gene3D" id="3.40.50.300">
    <property type="entry name" value="P-loop containing nucleotide triphosphate hydrolases"/>
    <property type="match status" value="1"/>
</dbReference>
<comment type="caution">
    <text evidence="3">The sequence shown here is derived from an EMBL/GenBank/DDBJ whole genome shotgun (WGS) entry which is preliminary data.</text>
</comment>
<dbReference type="PANTHER" id="PTHR41287">
    <property type="match status" value="1"/>
</dbReference>
<dbReference type="Pfam" id="PF20441">
    <property type="entry name" value="TerL_nuclease"/>
    <property type="match status" value="1"/>
</dbReference>
<dbReference type="InterPro" id="IPR046462">
    <property type="entry name" value="TerL_nuclease"/>
</dbReference>
<dbReference type="EMBL" id="JAKIKS010000103">
    <property type="protein sequence ID" value="MCL1126719.1"/>
    <property type="molecule type" value="Genomic_DNA"/>
</dbReference>
<dbReference type="PANTHER" id="PTHR41287:SF1">
    <property type="entry name" value="PROTEIN YMFN"/>
    <property type="match status" value="1"/>
</dbReference>
<name>A0ABT0LGD0_9GAMM</name>
<sequence>MAVRYPNVNAAHKYARDVVSGRINTCLYVRQACQRHLDDLKKSKDDKSWAYRFDKASAERVCRFIQKLVHTKGKWAKKPVKDRQITLESWQLFIHTVIYGWMRRRDKTRRFRYVYIEVPRKNGKSIIAAGNGHYLFCADGEYGAEIYCGATTERQAWEVFKPARQMAKALPQLVSSFGIDVMAKKLERGDGSIFEPIIGDPPDGSSPHGAIIDEYHEHDGPEMFDTMATGVGAREQPLIFVITTAGSNIAGPCKDMHDDLVKVLSSAIEDDELFGIIYTIDDGDDWTDPKVLEKANPNLGVSVNRDYLESQQKRAIRNPRYTNVFKTKHLDVWVNASSAFYNLEDWKNAEDLTLRLDDFIGCDCWISLDLATKLDVCSVVIIFARREEDGQLHYYVFSRHFLPEDTIHDPDQKNVKLYQQWLNTHWDNCDGAALKQTDGAEIDFNEIQDEILGLTAVHNMKEIPYDPWNSAQLAQELAAEGLDVIKIPQVTKHLSPAMKEMEAALRAGRFHHDGNPVLTWMISNVVSKEDANENVFPRKDKPHQKIDGAVASIMGIGRAMLNEGEGRSAYEDEDYGV</sequence>
<evidence type="ECO:0000313" key="4">
    <source>
        <dbReference type="Proteomes" id="UP001203423"/>
    </source>
</evidence>
<dbReference type="Pfam" id="PF03354">
    <property type="entry name" value="TerL_ATPase"/>
    <property type="match status" value="1"/>
</dbReference>
<evidence type="ECO:0000313" key="3">
    <source>
        <dbReference type="EMBL" id="MCL1126719.1"/>
    </source>
</evidence>
<dbReference type="Proteomes" id="UP001203423">
    <property type="component" value="Unassembled WGS sequence"/>
</dbReference>
<feature type="domain" description="Terminase large subunit-like ATPase" evidence="1">
    <location>
        <begin position="90"/>
        <end position="256"/>
    </location>
</feature>
<accession>A0ABT0LGD0</accession>
<proteinExistence type="predicted"/>
<reference evidence="3 4" key="1">
    <citation type="submission" date="2022-01" db="EMBL/GenBank/DDBJ databases">
        <title>Whole genome-based taxonomy of the Shewanellaceae.</title>
        <authorList>
            <person name="Martin-Rodriguez A.J."/>
        </authorList>
    </citation>
    <scope>NUCLEOTIDE SEQUENCE [LARGE SCALE GENOMIC DNA]</scope>
    <source>
        <strain evidence="3 4">DSM 17177</strain>
    </source>
</reference>
<dbReference type="InterPro" id="IPR046461">
    <property type="entry name" value="TerL_ATPase"/>
</dbReference>
<gene>
    <name evidence="3" type="ORF">L2764_20075</name>
</gene>
<keyword evidence="4" id="KW-1185">Reference proteome</keyword>
<dbReference type="InterPro" id="IPR027417">
    <property type="entry name" value="P-loop_NTPase"/>
</dbReference>
<dbReference type="RefSeq" id="WP_248942134.1">
    <property type="nucleotide sequence ID" value="NZ_JAKIKS010000103.1"/>
</dbReference>
<organism evidence="3 4">
    <name type="scientific">Shewanella surugensis</name>
    <dbReference type="NCBI Taxonomy" id="212020"/>
    <lineage>
        <taxon>Bacteria</taxon>
        <taxon>Pseudomonadati</taxon>
        <taxon>Pseudomonadota</taxon>
        <taxon>Gammaproteobacteria</taxon>
        <taxon>Alteromonadales</taxon>
        <taxon>Shewanellaceae</taxon>
        <taxon>Shewanella</taxon>
    </lineage>
</organism>
<evidence type="ECO:0000259" key="2">
    <source>
        <dbReference type="Pfam" id="PF20441"/>
    </source>
</evidence>
<evidence type="ECO:0000259" key="1">
    <source>
        <dbReference type="Pfam" id="PF03354"/>
    </source>
</evidence>
<protein>
    <submittedName>
        <fullName evidence="3">Terminase large subunit</fullName>
    </submittedName>
</protein>
<feature type="domain" description="Terminase large subunit-like endonuclease" evidence="2">
    <location>
        <begin position="268"/>
        <end position="563"/>
    </location>
</feature>
<dbReference type="InterPro" id="IPR005021">
    <property type="entry name" value="Terminase_largesu-like"/>
</dbReference>